<name>A0ABQ7Q9J3_PLUXY</name>
<dbReference type="SUPFAM" id="SSF100910">
    <property type="entry name" value="Chemosensory protein Csp2"/>
    <property type="match status" value="1"/>
</dbReference>
<keyword evidence="1" id="KW-1133">Transmembrane helix</keyword>
<reference evidence="2 3" key="1">
    <citation type="submission" date="2021-06" db="EMBL/GenBank/DDBJ databases">
        <title>A haploid diamondback moth (Plutella xylostella L.) genome assembly resolves 31 chromosomes and identifies a diamide resistance mutation.</title>
        <authorList>
            <person name="Ward C.M."/>
            <person name="Perry K.D."/>
            <person name="Baker G."/>
            <person name="Powis K."/>
            <person name="Heckel D.G."/>
            <person name="Baxter S.W."/>
        </authorList>
    </citation>
    <scope>NUCLEOTIDE SEQUENCE [LARGE SCALE GENOMIC DNA]</scope>
    <source>
        <strain evidence="2 3">LV</strain>
        <tissue evidence="2">Single pupa</tissue>
    </source>
</reference>
<evidence type="ECO:0000256" key="1">
    <source>
        <dbReference type="SAM" id="Phobius"/>
    </source>
</evidence>
<proteinExistence type="predicted"/>
<dbReference type="InterPro" id="IPR036682">
    <property type="entry name" value="OS_D_A10/PebIII_sf"/>
</dbReference>
<comment type="caution">
    <text evidence="2">The sequence shown here is derived from an EMBL/GenBank/DDBJ whole genome shotgun (WGS) entry which is preliminary data.</text>
</comment>
<dbReference type="Pfam" id="PF03392">
    <property type="entry name" value="OS-D"/>
    <property type="match status" value="1"/>
</dbReference>
<sequence length="219" mass="24957">MLYLVRVFTKKVDRLWRTMVCKQFVDFYQQQSRLIASEPNGAHIHSHCHQTFINLCDSLLSVQLIAMSSLIVILSLLSFSIAAIIPEDNDNRNSDTKTSDVKFAEKDWRTNEVISNMEKIETTPSGAKLKSLVKQLPARDVKCLVSTNVHCTTQMRYIKQVLVNAVRQSCKQCTEDEKAAAGRVMVSLMVHHPYAWKLFQSYHAMHNIDKPTLTSSVDL</sequence>
<keyword evidence="1" id="KW-0812">Transmembrane</keyword>
<dbReference type="EMBL" id="JAHIBW010000019">
    <property type="protein sequence ID" value="KAG7301548.1"/>
    <property type="molecule type" value="Genomic_DNA"/>
</dbReference>
<keyword evidence="1" id="KW-0472">Membrane</keyword>
<dbReference type="InterPro" id="IPR005055">
    <property type="entry name" value="A10/PebIII"/>
</dbReference>
<gene>
    <name evidence="2" type="ORF">JYU34_014514</name>
</gene>
<protein>
    <submittedName>
        <fullName evidence="2">Uncharacterized protein</fullName>
    </submittedName>
</protein>
<keyword evidence="3" id="KW-1185">Reference proteome</keyword>
<organism evidence="2 3">
    <name type="scientific">Plutella xylostella</name>
    <name type="common">Diamondback moth</name>
    <name type="synonym">Plutella maculipennis</name>
    <dbReference type="NCBI Taxonomy" id="51655"/>
    <lineage>
        <taxon>Eukaryota</taxon>
        <taxon>Metazoa</taxon>
        <taxon>Ecdysozoa</taxon>
        <taxon>Arthropoda</taxon>
        <taxon>Hexapoda</taxon>
        <taxon>Insecta</taxon>
        <taxon>Pterygota</taxon>
        <taxon>Neoptera</taxon>
        <taxon>Endopterygota</taxon>
        <taxon>Lepidoptera</taxon>
        <taxon>Glossata</taxon>
        <taxon>Ditrysia</taxon>
        <taxon>Yponomeutoidea</taxon>
        <taxon>Plutellidae</taxon>
        <taxon>Plutella</taxon>
    </lineage>
</organism>
<evidence type="ECO:0000313" key="3">
    <source>
        <dbReference type="Proteomes" id="UP000823941"/>
    </source>
</evidence>
<dbReference type="Proteomes" id="UP000823941">
    <property type="component" value="Chromosome 19"/>
</dbReference>
<accession>A0ABQ7Q9J3</accession>
<feature type="transmembrane region" description="Helical" evidence="1">
    <location>
        <begin position="64"/>
        <end position="85"/>
    </location>
</feature>
<evidence type="ECO:0000313" key="2">
    <source>
        <dbReference type="EMBL" id="KAG7301548.1"/>
    </source>
</evidence>
<dbReference type="Gene3D" id="1.10.2080.10">
    <property type="entry name" value="Insect odorant-binding protein A10/Ejaculatory bulb-specific protein 3"/>
    <property type="match status" value="1"/>
</dbReference>